<feature type="signal peptide" evidence="3">
    <location>
        <begin position="1"/>
        <end position="30"/>
    </location>
</feature>
<keyword evidence="2" id="KW-0624">Polysaccharide degradation</keyword>
<proteinExistence type="inferred from homology"/>
<dbReference type="GO" id="GO:0000272">
    <property type="term" value="P:polysaccharide catabolic process"/>
    <property type="evidence" value="ECO:0007669"/>
    <property type="project" value="UniProtKB-KW"/>
</dbReference>
<keyword evidence="1 2" id="KW-0456">Lyase</keyword>
<evidence type="ECO:0000256" key="3">
    <source>
        <dbReference type="SAM" id="SignalP"/>
    </source>
</evidence>
<dbReference type="InterPro" id="IPR006626">
    <property type="entry name" value="PbH1"/>
</dbReference>
<keyword evidence="2" id="KW-0964">Secreted</keyword>
<dbReference type="Gene3D" id="2.160.20.10">
    <property type="entry name" value="Single-stranded right-handed beta-helix, Pectin lyase-like"/>
    <property type="match status" value="1"/>
</dbReference>
<keyword evidence="2" id="KW-0119">Carbohydrate metabolism</keyword>
<evidence type="ECO:0000259" key="4">
    <source>
        <dbReference type="SMART" id="SM00656"/>
    </source>
</evidence>
<comment type="similarity">
    <text evidence="2">Belongs to the polysaccharide lyase 1 family.</text>
</comment>
<dbReference type="GO" id="GO:0005576">
    <property type="term" value="C:extracellular region"/>
    <property type="evidence" value="ECO:0007669"/>
    <property type="project" value="UniProtKB-SubCell"/>
</dbReference>
<evidence type="ECO:0000313" key="6">
    <source>
        <dbReference type="Proteomes" id="UP000185696"/>
    </source>
</evidence>
<dbReference type="PANTHER" id="PTHR31683:SF18">
    <property type="entry name" value="PECTATE LYASE 21-RELATED"/>
    <property type="match status" value="1"/>
</dbReference>
<reference evidence="5 6" key="1">
    <citation type="submission" date="2016-12" db="EMBL/GenBank/DDBJ databases">
        <title>The draft genome sequence of Actinophytocola xinjiangensis.</title>
        <authorList>
            <person name="Wang W."/>
            <person name="Yuan L."/>
        </authorList>
    </citation>
    <scope>NUCLEOTIDE SEQUENCE [LARGE SCALE GENOMIC DNA]</scope>
    <source>
        <strain evidence="5 6">CGMCC 4.4663</strain>
    </source>
</reference>
<accession>A0A7Z0WP43</accession>
<dbReference type="SMART" id="SM00656">
    <property type="entry name" value="Amb_all"/>
    <property type="match status" value="1"/>
</dbReference>
<dbReference type="Proteomes" id="UP000185696">
    <property type="component" value="Unassembled WGS sequence"/>
</dbReference>
<evidence type="ECO:0000256" key="2">
    <source>
        <dbReference type="RuleBase" id="RU361173"/>
    </source>
</evidence>
<gene>
    <name evidence="5" type="ORF">BLA60_09180</name>
</gene>
<organism evidence="5 6">
    <name type="scientific">Actinophytocola xinjiangensis</name>
    <dbReference type="NCBI Taxonomy" id="485602"/>
    <lineage>
        <taxon>Bacteria</taxon>
        <taxon>Bacillati</taxon>
        <taxon>Actinomycetota</taxon>
        <taxon>Actinomycetes</taxon>
        <taxon>Pseudonocardiales</taxon>
        <taxon>Pseudonocardiaceae</taxon>
    </lineage>
</organism>
<feature type="chain" id="PRO_5039395237" evidence="3">
    <location>
        <begin position="31"/>
        <end position="318"/>
    </location>
</feature>
<dbReference type="InterPro" id="IPR002022">
    <property type="entry name" value="Pec_lyase"/>
</dbReference>
<keyword evidence="3" id="KW-0732">Signal</keyword>
<comment type="subcellular location">
    <subcellularLocation>
        <location evidence="2">Secreted</location>
    </subcellularLocation>
</comment>
<protein>
    <submittedName>
        <fullName evidence="5">Pectate lyase</fullName>
    </submittedName>
</protein>
<dbReference type="Pfam" id="PF00544">
    <property type="entry name" value="Pectate_lyase_4"/>
    <property type="match status" value="1"/>
</dbReference>
<dbReference type="SUPFAM" id="SSF51126">
    <property type="entry name" value="Pectin lyase-like"/>
    <property type="match status" value="1"/>
</dbReference>
<dbReference type="InterPro" id="IPR012334">
    <property type="entry name" value="Pectin_lyas_fold"/>
</dbReference>
<dbReference type="EMBL" id="MSIF01000003">
    <property type="protein sequence ID" value="OLF12165.1"/>
    <property type="molecule type" value="Genomic_DNA"/>
</dbReference>
<dbReference type="OrthoDB" id="112037at2"/>
<sequence>MESIMGKSIAKRGLVGALVVAAASALTVVAAGQAAAVGTPTGFGAGTTGGGNASPVTVTSSSALISAMQSSGSAVIRVSGMISISGMQDVASNKTLIGVGSGSGITGGGLDVDDADNVIIQNLNFRGWSDDAINVQDGSTKIWIDHNSFTDGYDGAVDIKRGSDYITVSWNRFFGHDKTMLLGHSDGNGGQDRGHLRVSYHHNWFDGTNQRHPRVRFGDPVHVYNNYYDGVGDYGVASTVEAGVLVEGNYFENTDSPCELGQGSSPAGDLVARNNHFVNSGACATQGSVNGIPYSYSLDPASNVKSIVENGAGTGKVA</sequence>
<evidence type="ECO:0000256" key="1">
    <source>
        <dbReference type="ARBA" id="ARBA00023239"/>
    </source>
</evidence>
<dbReference type="GO" id="GO:0030570">
    <property type="term" value="F:pectate lyase activity"/>
    <property type="evidence" value="ECO:0007669"/>
    <property type="project" value="InterPro"/>
</dbReference>
<keyword evidence="6" id="KW-1185">Reference proteome</keyword>
<feature type="domain" description="Pectate lyase" evidence="4">
    <location>
        <begin position="51"/>
        <end position="257"/>
    </location>
</feature>
<evidence type="ECO:0000313" key="5">
    <source>
        <dbReference type="EMBL" id="OLF12165.1"/>
    </source>
</evidence>
<name>A0A7Z0WP43_9PSEU</name>
<dbReference type="InterPro" id="IPR011050">
    <property type="entry name" value="Pectin_lyase_fold/virulence"/>
</dbReference>
<dbReference type="InterPro" id="IPR045032">
    <property type="entry name" value="PEL"/>
</dbReference>
<dbReference type="PANTHER" id="PTHR31683">
    <property type="entry name" value="PECTATE LYASE 18-RELATED"/>
    <property type="match status" value="1"/>
</dbReference>
<dbReference type="SMART" id="SM00710">
    <property type="entry name" value="PbH1"/>
    <property type="match status" value="4"/>
</dbReference>
<dbReference type="AlphaFoldDB" id="A0A7Z0WP43"/>
<comment type="caution">
    <text evidence="5">The sequence shown here is derived from an EMBL/GenBank/DDBJ whole genome shotgun (WGS) entry which is preliminary data.</text>
</comment>